<organism evidence="1 2">
    <name type="scientific">Phytophthora palmivora</name>
    <dbReference type="NCBI Taxonomy" id="4796"/>
    <lineage>
        <taxon>Eukaryota</taxon>
        <taxon>Sar</taxon>
        <taxon>Stramenopiles</taxon>
        <taxon>Oomycota</taxon>
        <taxon>Peronosporomycetes</taxon>
        <taxon>Peronosporales</taxon>
        <taxon>Peronosporaceae</taxon>
        <taxon>Phytophthora</taxon>
    </lineage>
</organism>
<gene>
    <name evidence="1" type="ORF">PHPALM_9518</name>
</gene>
<sequence length="191" mass="21340">MGTARGRRGKLEMITAETTTTTGTAADTRTGTAGITATTLTSTALRAPSSLRVMDRELKPWDLYDLSGAESPEPLATMQDYFRRFRALRGKGTDCVAHDSLQRSWCAMIVRWNRMLREGDNFVAWLASREEVVGEHSLRDLRTRVCTNAWNDGRICYVQVREGSAVCGSSEHYSEADWSREVAERPLGDSE</sequence>
<protein>
    <submittedName>
        <fullName evidence="1">Uncharacterized protein</fullName>
    </submittedName>
</protein>
<evidence type="ECO:0000313" key="1">
    <source>
        <dbReference type="EMBL" id="POM73619.1"/>
    </source>
</evidence>
<name>A0A2P4Y7G4_9STRA</name>
<reference evidence="1 2" key="1">
    <citation type="journal article" date="2017" name="Genome Biol. Evol.">
        <title>Phytophthora megakarya and P. palmivora, closely related causal agents of cacao black pod rot, underwent increases in genome sizes and gene numbers by different mechanisms.</title>
        <authorList>
            <person name="Ali S.S."/>
            <person name="Shao J."/>
            <person name="Lary D.J."/>
            <person name="Kronmiller B."/>
            <person name="Shen D."/>
            <person name="Strem M.D."/>
            <person name="Amoako-Attah I."/>
            <person name="Akrofi A.Y."/>
            <person name="Begoude B.A."/>
            <person name="Ten Hoopen G.M."/>
            <person name="Coulibaly K."/>
            <person name="Kebe B.I."/>
            <person name="Melnick R.L."/>
            <person name="Guiltinan M.J."/>
            <person name="Tyler B.M."/>
            <person name="Meinhardt L.W."/>
            <person name="Bailey B.A."/>
        </authorList>
    </citation>
    <scope>NUCLEOTIDE SEQUENCE [LARGE SCALE GENOMIC DNA]</scope>
    <source>
        <strain evidence="2">sbr112.9</strain>
    </source>
</reference>
<dbReference type="EMBL" id="NCKW01005065">
    <property type="protein sequence ID" value="POM73619.1"/>
    <property type="molecule type" value="Genomic_DNA"/>
</dbReference>
<keyword evidence="2" id="KW-1185">Reference proteome</keyword>
<dbReference type="Proteomes" id="UP000237271">
    <property type="component" value="Unassembled WGS sequence"/>
</dbReference>
<dbReference type="OrthoDB" id="116757at2759"/>
<comment type="caution">
    <text evidence="1">The sequence shown here is derived from an EMBL/GenBank/DDBJ whole genome shotgun (WGS) entry which is preliminary data.</text>
</comment>
<proteinExistence type="predicted"/>
<dbReference type="AlphaFoldDB" id="A0A2P4Y7G4"/>
<evidence type="ECO:0000313" key="2">
    <source>
        <dbReference type="Proteomes" id="UP000237271"/>
    </source>
</evidence>
<accession>A0A2P4Y7G4</accession>